<protein>
    <recommendedName>
        <fullName evidence="3">DoxX family protein</fullName>
    </recommendedName>
</protein>
<reference evidence="1 2" key="1">
    <citation type="journal article" date="2012" name="BMC Genomics">
        <title>Complete genome sequence, lifestyle, and multi-drug resistance of the human pathogen Corynebacterium resistens DSM 45100 isolated from blood samples of a leukemia patient.</title>
        <authorList>
            <person name="Schroder J."/>
            <person name="Maus I."/>
            <person name="Meyer K."/>
            <person name="Wordemann S."/>
            <person name="Blom J."/>
            <person name="Jaenicke S."/>
            <person name="Schneider J."/>
            <person name="Trost E."/>
            <person name="Tauch A."/>
        </authorList>
    </citation>
    <scope>NUCLEOTIDE SEQUENCE [LARGE SCALE GENOMIC DNA]</scope>
    <source>
        <strain evidence="2">DSM 45100 / JCM 12819 / CCUG 50093 / GTC 2026 / SICGH 158</strain>
    </source>
</reference>
<sequence>MFKTTPAQFAARLFPGLFFLDSGLGKFNADKETADYLQGFASVGMPLATKVDSKTFTKALSIAEIATGAALVAPFVPNRVAGAALTAFSAGFMSLYLRAPGVRKEGSLSPTPDGLALAKDSWILGIGAALLLADSDFNKSKRNR</sequence>
<name>F8DYM4_CORRG</name>
<evidence type="ECO:0000313" key="1">
    <source>
        <dbReference type="EMBL" id="AEI09689.1"/>
    </source>
</evidence>
<dbReference type="RefSeq" id="WP_013888701.1">
    <property type="nucleotide sequence ID" value="NC_015673.1"/>
</dbReference>
<accession>F8DYM4</accession>
<keyword evidence="2" id="KW-1185">Reference proteome</keyword>
<dbReference type="EMBL" id="CP002857">
    <property type="protein sequence ID" value="AEI09689.1"/>
    <property type="molecule type" value="Genomic_DNA"/>
</dbReference>
<organism evidence="1 2">
    <name type="scientific">Corynebacterium resistens (strain DSM 45100 / JCM 12819 / GTC 2026 / SICGH 158)</name>
    <dbReference type="NCBI Taxonomy" id="662755"/>
    <lineage>
        <taxon>Bacteria</taxon>
        <taxon>Bacillati</taxon>
        <taxon>Actinomycetota</taxon>
        <taxon>Actinomycetes</taxon>
        <taxon>Mycobacteriales</taxon>
        <taxon>Corynebacteriaceae</taxon>
        <taxon>Corynebacterium</taxon>
    </lineage>
</organism>
<evidence type="ECO:0000313" key="2">
    <source>
        <dbReference type="Proteomes" id="UP000000492"/>
    </source>
</evidence>
<gene>
    <name evidence="1" type="ordered locus">CRES_1333</name>
</gene>
<evidence type="ECO:0008006" key="3">
    <source>
        <dbReference type="Google" id="ProtNLM"/>
    </source>
</evidence>
<dbReference type="KEGG" id="crd:CRES_1333"/>
<dbReference type="AlphaFoldDB" id="F8DYM4"/>
<proteinExistence type="predicted"/>
<dbReference type="Proteomes" id="UP000000492">
    <property type="component" value="Chromosome"/>
</dbReference>
<dbReference type="OrthoDB" id="3267263at2"/>
<dbReference type="eggNOG" id="ENOG5032S5B">
    <property type="taxonomic scope" value="Bacteria"/>
</dbReference>
<dbReference type="STRING" id="662755.CRES_1333"/>
<dbReference type="HOGENOM" id="CLU_119494_0_0_11"/>